<sequence>MFFLCAYGFSSYRRHDLDNFVETLTASRVFVATSSHEARSVEPFVATTNNAFMCRAAVARFDLSNGLSYKACPICFKQLKPKPQSEPYCLMPMTKPMPSL</sequence>
<reference evidence="1 2" key="1">
    <citation type="submission" date="2019-09" db="EMBL/GenBank/DDBJ databases">
        <authorList>
            <person name="Ou C."/>
        </authorList>
    </citation>
    <scope>NUCLEOTIDE SEQUENCE [LARGE SCALE GENOMIC DNA]</scope>
    <source>
        <strain evidence="1">S2</strain>
        <tissue evidence="1">Leaf</tissue>
    </source>
</reference>
<name>A0A5N5F515_9ROSA</name>
<protein>
    <submittedName>
        <fullName evidence="1">Uncharacterized protein</fullName>
    </submittedName>
</protein>
<reference evidence="2" key="2">
    <citation type="submission" date="2019-10" db="EMBL/GenBank/DDBJ databases">
        <title>A de novo genome assembly of a pear dwarfing rootstock.</title>
        <authorList>
            <person name="Wang F."/>
            <person name="Wang J."/>
            <person name="Li S."/>
            <person name="Zhang Y."/>
            <person name="Fang M."/>
            <person name="Ma L."/>
            <person name="Zhao Y."/>
            <person name="Jiang S."/>
        </authorList>
    </citation>
    <scope>NUCLEOTIDE SEQUENCE [LARGE SCALE GENOMIC DNA]</scope>
</reference>
<keyword evidence="2" id="KW-1185">Reference proteome</keyword>
<proteinExistence type="predicted"/>
<reference evidence="1 2" key="3">
    <citation type="submission" date="2019-11" db="EMBL/GenBank/DDBJ databases">
        <title>A de novo genome assembly of a pear dwarfing rootstock.</title>
        <authorList>
            <person name="Wang F."/>
            <person name="Wang J."/>
            <person name="Li S."/>
            <person name="Zhang Y."/>
            <person name="Fang M."/>
            <person name="Ma L."/>
            <person name="Zhao Y."/>
            <person name="Jiang S."/>
        </authorList>
    </citation>
    <scope>NUCLEOTIDE SEQUENCE [LARGE SCALE GENOMIC DNA]</scope>
    <source>
        <strain evidence="1">S2</strain>
        <tissue evidence="1">Leaf</tissue>
    </source>
</reference>
<comment type="caution">
    <text evidence="1">The sequence shown here is derived from an EMBL/GenBank/DDBJ whole genome shotgun (WGS) entry which is preliminary data.</text>
</comment>
<accession>A0A5N5F515</accession>
<dbReference type="EMBL" id="SMOL01000768">
    <property type="protein sequence ID" value="KAB2597853.1"/>
    <property type="molecule type" value="Genomic_DNA"/>
</dbReference>
<gene>
    <name evidence="1" type="ORF">D8674_000773</name>
</gene>
<dbReference type="AlphaFoldDB" id="A0A5N5F515"/>
<evidence type="ECO:0000313" key="1">
    <source>
        <dbReference type="EMBL" id="KAB2597853.1"/>
    </source>
</evidence>
<evidence type="ECO:0000313" key="2">
    <source>
        <dbReference type="Proteomes" id="UP000327157"/>
    </source>
</evidence>
<dbReference type="Proteomes" id="UP000327157">
    <property type="component" value="Chromosome 1"/>
</dbReference>
<organism evidence="1 2">
    <name type="scientific">Pyrus ussuriensis x Pyrus communis</name>
    <dbReference type="NCBI Taxonomy" id="2448454"/>
    <lineage>
        <taxon>Eukaryota</taxon>
        <taxon>Viridiplantae</taxon>
        <taxon>Streptophyta</taxon>
        <taxon>Embryophyta</taxon>
        <taxon>Tracheophyta</taxon>
        <taxon>Spermatophyta</taxon>
        <taxon>Magnoliopsida</taxon>
        <taxon>eudicotyledons</taxon>
        <taxon>Gunneridae</taxon>
        <taxon>Pentapetalae</taxon>
        <taxon>rosids</taxon>
        <taxon>fabids</taxon>
        <taxon>Rosales</taxon>
        <taxon>Rosaceae</taxon>
        <taxon>Amygdaloideae</taxon>
        <taxon>Maleae</taxon>
        <taxon>Pyrus</taxon>
    </lineage>
</organism>